<name>A0ABV3EJG7_9ACTN</name>
<evidence type="ECO:0000256" key="1">
    <source>
        <dbReference type="SAM" id="MobiDB-lite"/>
    </source>
</evidence>
<evidence type="ECO:0000313" key="3">
    <source>
        <dbReference type="Proteomes" id="UP001551584"/>
    </source>
</evidence>
<dbReference type="InterPro" id="IPR047789">
    <property type="entry name" value="CU044_5270-like"/>
</dbReference>
<sequence>MCAFIAPVPGCVQVSLAPIQAVSSKPRKQTLGEQMRKIDEQLRALDPAKRIQHDARTQALVSPEAIMNTPRPVSAGRARRPRRLALASALVATAMAALFLVIDPIDSTTQPAFAVTPQPLSYQHDARAADQVLEEIAQHVEELPDERPTAWSEEHFVTEAWSLSTRIDGNQVTSAVIPQRRETWEKPDGSSRWTARTLRPQFQDAEQRRVWEEAGSVGEDPEEWSNSTAPIKASSEEPPSTPEGMEGWLAAGKTSLTPNLALEVVPERFREHVFSPAQKAALLRVLAGVEGMTYEGTTKDRAGRMGQAFSLTSDASGLPNKRTLVFDSSTGSLLAYEEELTTNAGALNVKVPAVINYTTFLTAERLT</sequence>
<keyword evidence="3" id="KW-1185">Reference proteome</keyword>
<feature type="region of interest" description="Disordered" evidence="1">
    <location>
        <begin position="204"/>
        <end position="245"/>
    </location>
</feature>
<gene>
    <name evidence="2" type="ORF">AB0D95_03445</name>
</gene>
<dbReference type="EMBL" id="JBEZNA010000004">
    <property type="protein sequence ID" value="MEU9576339.1"/>
    <property type="molecule type" value="Genomic_DNA"/>
</dbReference>
<evidence type="ECO:0000313" key="2">
    <source>
        <dbReference type="EMBL" id="MEU9576339.1"/>
    </source>
</evidence>
<accession>A0ABV3EJG7</accession>
<dbReference type="NCBIfam" id="NF038083">
    <property type="entry name" value="CU044_5270_fam"/>
    <property type="match status" value="1"/>
</dbReference>
<comment type="caution">
    <text evidence="2">The sequence shown here is derived from an EMBL/GenBank/DDBJ whole genome shotgun (WGS) entry which is preliminary data.</text>
</comment>
<dbReference type="RefSeq" id="WP_359268496.1">
    <property type="nucleotide sequence ID" value="NZ_JBEZNA010000004.1"/>
</dbReference>
<proteinExistence type="predicted"/>
<organism evidence="2 3">
    <name type="scientific">Streptomyces chilikensis</name>
    <dbReference type="NCBI Taxonomy" id="1194079"/>
    <lineage>
        <taxon>Bacteria</taxon>
        <taxon>Bacillati</taxon>
        <taxon>Actinomycetota</taxon>
        <taxon>Actinomycetes</taxon>
        <taxon>Kitasatosporales</taxon>
        <taxon>Streptomycetaceae</taxon>
        <taxon>Streptomyces</taxon>
    </lineage>
</organism>
<reference evidence="2 3" key="1">
    <citation type="submission" date="2024-06" db="EMBL/GenBank/DDBJ databases">
        <title>The Natural Products Discovery Center: Release of the First 8490 Sequenced Strains for Exploring Actinobacteria Biosynthetic Diversity.</title>
        <authorList>
            <person name="Kalkreuter E."/>
            <person name="Kautsar S.A."/>
            <person name="Yang D."/>
            <person name="Bader C.D."/>
            <person name="Teijaro C.N."/>
            <person name="Fluegel L."/>
            <person name="Davis C.M."/>
            <person name="Simpson J.R."/>
            <person name="Lauterbach L."/>
            <person name="Steele A.D."/>
            <person name="Gui C."/>
            <person name="Meng S."/>
            <person name="Li G."/>
            <person name="Viehrig K."/>
            <person name="Ye F."/>
            <person name="Su P."/>
            <person name="Kiefer A.F."/>
            <person name="Nichols A."/>
            <person name="Cepeda A.J."/>
            <person name="Yan W."/>
            <person name="Fan B."/>
            <person name="Jiang Y."/>
            <person name="Adhikari A."/>
            <person name="Zheng C.-J."/>
            <person name="Schuster L."/>
            <person name="Cowan T.M."/>
            <person name="Smanski M.J."/>
            <person name="Chevrette M.G."/>
            <person name="De Carvalho L.P.S."/>
            <person name="Shen B."/>
        </authorList>
    </citation>
    <scope>NUCLEOTIDE SEQUENCE [LARGE SCALE GENOMIC DNA]</scope>
    <source>
        <strain evidence="2 3">NPDC048117</strain>
    </source>
</reference>
<dbReference type="Proteomes" id="UP001551584">
    <property type="component" value="Unassembled WGS sequence"/>
</dbReference>
<protein>
    <submittedName>
        <fullName evidence="2">CU044_5270 family protein</fullName>
    </submittedName>
</protein>